<feature type="transmembrane region" description="Helical" evidence="1">
    <location>
        <begin position="157"/>
        <end position="180"/>
    </location>
</feature>
<evidence type="ECO:0000313" key="3">
    <source>
        <dbReference type="Proteomes" id="UP001247620"/>
    </source>
</evidence>
<keyword evidence="1" id="KW-0812">Transmembrane</keyword>
<evidence type="ECO:0000256" key="1">
    <source>
        <dbReference type="SAM" id="Phobius"/>
    </source>
</evidence>
<feature type="transmembrane region" description="Helical" evidence="1">
    <location>
        <begin position="34"/>
        <end position="52"/>
    </location>
</feature>
<dbReference type="Proteomes" id="UP001247620">
    <property type="component" value="Unassembled WGS sequence"/>
</dbReference>
<reference evidence="2 3" key="1">
    <citation type="submission" date="2023-07" db="EMBL/GenBank/DDBJ databases">
        <title>Sorghum-associated microbial communities from plants grown in Nebraska, USA.</title>
        <authorList>
            <person name="Schachtman D."/>
        </authorList>
    </citation>
    <scope>NUCLEOTIDE SEQUENCE [LARGE SCALE GENOMIC DNA]</scope>
    <source>
        <strain evidence="2 3">3262</strain>
    </source>
</reference>
<dbReference type="EMBL" id="JAVDUU010000004">
    <property type="protein sequence ID" value="MDR6944772.1"/>
    <property type="molecule type" value="Genomic_DNA"/>
</dbReference>
<feature type="transmembrane region" description="Helical" evidence="1">
    <location>
        <begin position="86"/>
        <end position="105"/>
    </location>
</feature>
<protein>
    <recommendedName>
        <fullName evidence="4">Spore germination protein</fullName>
    </recommendedName>
</protein>
<feature type="transmembrane region" description="Helical" evidence="1">
    <location>
        <begin position="238"/>
        <end position="255"/>
    </location>
</feature>
<evidence type="ECO:0000313" key="2">
    <source>
        <dbReference type="EMBL" id="MDR6944772.1"/>
    </source>
</evidence>
<keyword evidence="1" id="KW-0472">Membrane</keyword>
<comment type="caution">
    <text evidence="2">The sequence shown here is derived from an EMBL/GenBank/DDBJ whole genome shotgun (WGS) entry which is preliminary data.</text>
</comment>
<keyword evidence="3" id="KW-1185">Reference proteome</keyword>
<feature type="transmembrane region" description="Helical" evidence="1">
    <location>
        <begin position="125"/>
        <end position="145"/>
    </location>
</feature>
<accession>A0ABU1TH80</accession>
<dbReference type="RefSeq" id="WP_310101551.1">
    <property type="nucleotide sequence ID" value="NZ_JAVDUU010000004.1"/>
</dbReference>
<feature type="transmembrane region" description="Helical" evidence="1">
    <location>
        <begin position="58"/>
        <end position="77"/>
    </location>
</feature>
<gene>
    <name evidence="2" type="ORF">J2W55_004632</name>
</gene>
<sequence length="294" mass="32778">MSNEIKQQSNSQQTLAALISDEPRKLSGIQKASVFYLISVPFLTALLGFGVGHVDRQWYLSGWIINTLIMIAALYQLTKYRAGSPLFTFAALLLIAPWVIFPVFGGMGRPPQSVQGWLELAGEQYARYNLLILGSVLAYLGVALLRQWLLDKERLFTTLGLGLMTLAIPLFVINMAYWGSFLTEAIRHFKAADRPDWFHAFQQLFLLINTVEVSMIYIATTMFALALSKTGYFRKGPVLAYVIVSLFAALVNLIPPSAPEPFATVSYLVSVPAFPFVMLYLMGVNLLRIVSSHL</sequence>
<feature type="transmembrane region" description="Helical" evidence="1">
    <location>
        <begin position="267"/>
        <end position="287"/>
    </location>
</feature>
<organism evidence="2 3">
    <name type="scientific">Mucilaginibacter pocheonensis</name>
    <dbReference type="NCBI Taxonomy" id="398050"/>
    <lineage>
        <taxon>Bacteria</taxon>
        <taxon>Pseudomonadati</taxon>
        <taxon>Bacteroidota</taxon>
        <taxon>Sphingobacteriia</taxon>
        <taxon>Sphingobacteriales</taxon>
        <taxon>Sphingobacteriaceae</taxon>
        <taxon>Mucilaginibacter</taxon>
    </lineage>
</organism>
<proteinExistence type="predicted"/>
<evidence type="ECO:0008006" key="4">
    <source>
        <dbReference type="Google" id="ProtNLM"/>
    </source>
</evidence>
<feature type="transmembrane region" description="Helical" evidence="1">
    <location>
        <begin position="200"/>
        <end position="226"/>
    </location>
</feature>
<name>A0ABU1TH80_9SPHI</name>
<keyword evidence="1" id="KW-1133">Transmembrane helix</keyword>